<dbReference type="InParanoid" id="A0A061EY71"/>
<proteinExistence type="predicted"/>
<feature type="domain" description="DUF3741" evidence="2">
    <location>
        <begin position="57"/>
        <end position="73"/>
    </location>
</feature>
<dbReference type="eggNOG" id="ENOG502RYYY">
    <property type="taxonomic scope" value="Eukaryota"/>
</dbReference>
<dbReference type="OMA" id="CVEFGQE"/>
<dbReference type="PANTHER" id="PTHR35499">
    <property type="entry name" value="OS05G0128300 PROTEIN"/>
    <property type="match status" value="1"/>
</dbReference>
<gene>
    <name evidence="3" type="ORF">TCM_021678</name>
</gene>
<evidence type="ECO:0000313" key="3">
    <source>
        <dbReference type="EMBL" id="EOY07179.1"/>
    </source>
</evidence>
<dbReference type="Pfam" id="PF14383">
    <property type="entry name" value="VARLMGL"/>
    <property type="match status" value="1"/>
</dbReference>
<dbReference type="PANTHER" id="PTHR35499:SF4">
    <property type="entry name" value="ALC-INTERACTING PROTEIN 1"/>
    <property type="match status" value="1"/>
</dbReference>
<evidence type="ECO:0000259" key="2">
    <source>
        <dbReference type="Pfam" id="PF14383"/>
    </source>
</evidence>
<accession>A0A061EY71</accession>
<feature type="region of interest" description="Disordered" evidence="1">
    <location>
        <begin position="235"/>
        <end position="267"/>
    </location>
</feature>
<dbReference type="FunCoup" id="A0A061EY71">
    <property type="interactions" value="38"/>
</dbReference>
<reference evidence="3 4" key="1">
    <citation type="journal article" date="2013" name="Genome Biol.">
        <title>The genome sequence of the most widely cultivated cacao type and its use to identify candidate genes regulating pod color.</title>
        <authorList>
            <person name="Motamayor J.C."/>
            <person name="Mockaitis K."/>
            <person name="Schmutz J."/>
            <person name="Haiminen N."/>
            <person name="Iii D.L."/>
            <person name="Cornejo O."/>
            <person name="Findley S.D."/>
            <person name="Zheng P."/>
            <person name="Utro F."/>
            <person name="Royaert S."/>
            <person name="Saski C."/>
            <person name="Jenkins J."/>
            <person name="Podicheti R."/>
            <person name="Zhao M."/>
            <person name="Scheffler B.E."/>
            <person name="Stack J.C."/>
            <person name="Feltus F.A."/>
            <person name="Mustiga G.M."/>
            <person name="Amores F."/>
            <person name="Phillips W."/>
            <person name="Marelli J.P."/>
            <person name="May G.D."/>
            <person name="Shapiro H."/>
            <person name="Ma J."/>
            <person name="Bustamante C.D."/>
            <person name="Schnell R.J."/>
            <person name="Main D."/>
            <person name="Gilbert D."/>
            <person name="Parida L."/>
            <person name="Kuhn D.N."/>
        </authorList>
    </citation>
    <scope>NUCLEOTIDE SEQUENCE [LARGE SCALE GENOMIC DNA]</scope>
    <source>
        <strain evidence="4">cv. Matina 1-6</strain>
    </source>
</reference>
<dbReference type="HOGENOM" id="CLU_042596_0_0_1"/>
<feature type="compositionally biased region" description="Polar residues" evidence="1">
    <location>
        <begin position="257"/>
        <end position="267"/>
    </location>
</feature>
<dbReference type="InterPro" id="IPR032795">
    <property type="entry name" value="DUF3741-assoc"/>
</dbReference>
<feature type="compositionally biased region" description="Basic residues" evidence="1">
    <location>
        <begin position="187"/>
        <end position="199"/>
    </location>
</feature>
<evidence type="ECO:0000256" key="1">
    <source>
        <dbReference type="SAM" id="MobiDB-lite"/>
    </source>
</evidence>
<sequence length="498" mass="55502">MSNTQSSSSGCFSAVVRRLLCSGSPQTHPSEDIKESTTNGFVGDEAKVQVKASESGPGIVARLMGLDSLPEKNWVQKGNNPGPVTRSRSVNFMDYMLEFDLANAKHRRVKTSASFREVPQGPQLLQHNHNHDFLVVYLDSADKSNEAGLKPRKSEKGDGSSSKHDKQKENLREKVACKGENQEKNKKIAKLKNERRRVSGQHSLKAGSCISGAKDVQINRGANSKAKRPLKMVNQKEASVLTRKKKSQRELKKVEYSENNSEGSSPVSVLNVDDFTAHQENGISESRSLELKSEKKWSSKSVKHDSPAMNFSARISITEGLGKQEYTKRNFESTGIEETEYYMELVGKPCKLTEEDIKFSNWIEPKTVFTFEDFEDICAEFGEQLLDLMMHQGEISCERSPPTLITGPVVSASRLQQGSRVTWQDLDRNLRFLPPSEHRDQGCVFLLHCEHSGRIVVCMKVLRCNLGSCDIQKGGTISPSFYVQTGIDLLCQPPLSTA</sequence>
<keyword evidence="4" id="KW-1185">Reference proteome</keyword>
<dbReference type="Gramene" id="EOY07179">
    <property type="protein sequence ID" value="EOY07179"/>
    <property type="gene ID" value="TCM_021678"/>
</dbReference>
<feature type="region of interest" description="Disordered" evidence="1">
    <location>
        <begin position="145"/>
        <end position="203"/>
    </location>
</feature>
<dbReference type="Proteomes" id="UP000026915">
    <property type="component" value="Chromosome 5"/>
</dbReference>
<dbReference type="EMBL" id="CM001883">
    <property type="protein sequence ID" value="EOY07179.1"/>
    <property type="molecule type" value="Genomic_DNA"/>
</dbReference>
<organism evidence="3 4">
    <name type="scientific">Theobroma cacao</name>
    <name type="common">Cacao</name>
    <name type="synonym">Cocoa</name>
    <dbReference type="NCBI Taxonomy" id="3641"/>
    <lineage>
        <taxon>Eukaryota</taxon>
        <taxon>Viridiplantae</taxon>
        <taxon>Streptophyta</taxon>
        <taxon>Embryophyta</taxon>
        <taxon>Tracheophyta</taxon>
        <taxon>Spermatophyta</taxon>
        <taxon>Magnoliopsida</taxon>
        <taxon>eudicotyledons</taxon>
        <taxon>Gunneridae</taxon>
        <taxon>Pentapetalae</taxon>
        <taxon>rosids</taxon>
        <taxon>malvids</taxon>
        <taxon>Malvales</taxon>
        <taxon>Malvaceae</taxon>
        <taxon>Byttnerioideae</taxon>
        <taxon>Theobroma</taxon>
    </lineage>
</organism>
<protein>
    <recommendedName>
        <fullName evidence="2">DUF3741 domain-containing protein</fullName>
    </recommendedName>
</protein>
<dbReference type="AlphaFoldDB" id="A0A061EY71"/>
<evidence type="ECO:0000313" key="4">
    <source>
        <dbReference type="Proteomes" id="UP000026915"/>
    </source>
</evidence>
<feature type="compositionally biased region" description="Basic and acidic residues" evidence="1">
    <location>
        <begin position="152"/>
        <end position="186"/>
    </location>
</feature>
<name>A0A061EY71_THECC</name>